<keyword evidence="2" id="KW-0808">Transferase</keyword>
<dbReference type="Proteomes" id="UP000665043">
    <property type="component" value="Chromosome"/>
</dbReference>
<organism evidence="3 4">
    <name type="scientific">Sediminibacillus dalangtanensis</name>
    <dbReference type="NCBI Taxonomy" id="2729421"/>
    <lineage>
        <taxon>Bacteria</taxon>
        <taxon>Bacillati</taxon>
        <taxon>Bacillota</taxon>
        <taxon>Bacilli</taxon>
        <taxon>Bacillales</taxon>
        <taxon>Bacillaceae</taxon>
        <taxon>Sediminibacillus</taxon>
    </lineage>
</organism>
<dbReference type="CDD" id="cd06533">
    <property type="entry name" value="Glyco_transf_WecG_TagA"/>
    <property type="match status" value="1"/>
</dbReference>
<evidence type="ECO:0000256" key="2">
    <source>
        <dbReference type="ARBA" id="ARBA00022679"/>
    </source>
</evidence>
<protein>
    <submittedName>
        <fullName evidence="3">WecB/TagA/CpsF family glycosyltransferase</fullName>
    </submittedName>
</protein>
<dbReference type="PANTHER" id="PTHR34136">
    <property type="match status" value="1"/>
</dbReference>
<reference evidence="3 4" key="1">
    <citation type="submission" date="2019-12" db="EMBL/GenBank/DDBJ databases">
        <title>The whole genome sequencing of a strain isolated from a Mars analog, Dalangtan Playa.</title>
        <authorList>
            <person name="Huang T."/>
        </authorList>
    </citation>
    <scope>NUCLEOTIDE SEQUENCE [LARGE SCALE GENOMIC DNA]</scope>
    <source>
        <strain evidence="3 4">DP4-553-S</strain>
    </source>
</reference>
<keyword evidence="1" id="KW-0328">Glycosyltransferase</keyword>
<dbReference type="EMBL" id="CP046956">
    <property type="protein sequence ID" value="QTN01611.1"/>
    <property type="molecule type" value="Genomic_DNA"/>
</dbReference>
<dbReference type="NCBIfam" id="TIGR00696">
    <property type="entry name" value="wecG_tagA_cpsF"/>
    <property type="match status" value="1"/>
</dbReference>
<evidence type="ECO:0000313" key="4">
    <source>
        <dbReference type="Proteomes" id="UP000665043"/>
    </source>
</evidence>
<dbReference type="InterPro" id="IPR004629">
    <property type="entry name" value="WecG_TagA_CpsF"/>
</dbReference>
<dbReference type="PANTHER" id="PTHR34136:SF1">
    <property type="entry name" value="UDP-N-ACETYL-D-MANNOSAMINURONIC ACID TRANSFERASE"/>
    <property type="match status" value="1"/>
</dbReference>
<sequence length="234" mass="27460">MDIPFLNLTQQQLLEKHLYPRITEEKKTYIVTANPEIVMKAKENEKYKGMVKQADFIIPDGTGIVMASKLIKQPIQERVAGFDLMTHLIGYAEDQQLSCFFLGASEEVSKKMVERLKTLHPYLHIAGRHHGFFELEDRTVIEEVLDSRPDLIFVALGSPRQEEWITKYFNEFDKGLFMGVGGSFDVIAGEVKRAPKLWVNLQLEWLYRTIKQPFRWKRILKVFEFMFRIILKKY</sequence>
<evidence type="ECO:0000256" key="1">
    <source>
        <dbReference type="ARBA" id="ARBA00022676"/>
    </source>
</evidence>
<name>A0ABX7W0C2_9BACI</name>
<proteinExistence type="predicted"/>
<keyword evidence="4" id="KW-1185">Reference proteome</keyword>
<accession>A0ABX7W0C2</accession>
<evidence type="ECO:0000313" key="3">
    <source>
        <dbReference type="EMBL" id="QTN01611.1"/>
    </source>
</evidence>
<dbReference type="Pfam" id="PF03808">
    <property type="entry name" value="Glyco_tran_WecG"/>
    <property type="match status" value="1"/>
</dbReference>
<gene>
    <name evidence="3" type="ORF">ERJ70_16875</name>
</gene>